<evidence type="ECO:0000313" key="1">
    <source>
        <dbReference type="EMBL" id="ATA65691.1"/>
    </source>
</evidence>
<protein>
    <submittedName>
        <fullName evidence="1">Uncharacterized protein</fullName>
    </submittedName>
</protein>
<organism evidence="1 2">
    <name type="scientific">Serratia phage vB_SmaM_ 2050HW</name>
    <dbReference type="NCBI Taxonomy" id="2024252"/>
    <lineage>
        <taxon>Viruses</taxon>
        <taxon>Duplodnaviria</taxon>
        <taxon>Heunggongvirae</taxon>
        <taxon>Uroviricota</taxon>
        <taxon>Caudoviricetes</taxon>
        <taxon>Chimalliviridae</taxon>
        <taxon>Moabitevirus</taxon>
        <taxon>Moabitevirus mv2050HW</taxon>
    </lineage>
</organism>
<gene>
    <name evidence="1" type="ORF">2050HW_00356</name>
</gene>
<reference evidence="2" key="1">
    <citation type="submission" date="2017-06" db="EMBL/GenBank/DDBJ databases">
        <authorList>
            <person name="Zhao X."/>
        </authorList>
    </citation>
    <scope>NUCLEOTIDE SEQUENCE [LARGE SCALE GENOMIC DNA]</scope>
</reference>
<name>A0A289YW77_9CAUD</name>
<dbReference type="EMBL" id="MF285618">
    <property type="protein sequence ID" value="ATA65691.1"/>
    <property type="molecule type" value="Genomic_DNA"/>
</dbReference>
<evidence type="ECO:0000313" key="2">
    <source>
        <dbReference type="Proteomes" id="UP000223363"/>
    </source>
</evidence>
<accession>A0A289YW77</accession>
<keyword evidence="2" id="KW-1185">Reference proteome</keyword>
<sequence length="135" mass="15160">MKNITKTIAAIAFATGAMFAANNAYAADGYKSPDVKYAKPCVADARQKAQLMANTYQEMNQLDYEAELKLVDPTFPAAFRNPVRKEQFVHPIEFKVLFVRGFETRIRVMYSNSSATDPNMCVFQGIEFLDLTDAN</sequence>
<dbReference type="Proteomes" id="UP000223363">
    <property type="component" value="Segment"/>
</dbReference>
<proteinExistence type="predicted"/>